<keyword evidence="2" id="KW-1185">Reference proteome</keyword>
<sequence>MDQSHRPSDDICTFVSQDGYFYKEDPQIGDIVVDFTERDFPFGSEMGIDLCKRCIENFGPVLVSLLGRCKLAYLEPWGPTGKVRTVMYNPTGDIQILFIQLWSRGSQAQLWAKGHRLRIPREKRPVGRDHLFHIQEGALTEGNHELKLERGGFMILDGRLPLKVAVGEALLFGFVSEKELASAKQADEKNWQPLLIPPEIEELALSVEKINPMIGTTFKVNKFSDEAASIPR</sequence>
<evidence type="ECO:0000313" key="2">
    <source>
        <dbReference type="Proteomes" id="UP000053317"/>
    </source>
</evidence>
<comment type="caution">
    <text evidence="1">The sequence shown here is derived from an EMBL/GenBank/DDBJ whole genome shotgun (WGS) entry which is preliminary data.</text>
</comment>
<evidence type="ECO:0000313" key="1">
    <source>
        <dbReference type="EMBL" id="KKY22296.1"/>
    </source>
</evidence>
<name>A0A0G2EJA9_PHACM</name>
<dbReference type="Proteomes" id="UP000053317">
    <property type="component" value="Unassembled WGS sequence"/>
</dbReference>
<dbReference type="OrthoDB" id="5068804at2759"/>
<accession>A0A0G2EJA9</accession>
<reference evidence="1 2" key="1">
    <citation type="submission" date="2015-05" db="EMBL/GenBank/DDBJ databases">
        <title>Distinctive expansion of gene families associated with plant cell wall degradation and secondary metabolism in the genomes of grapevine trunk pathogens.</title>
        <authorList>
            <person name="Lawrence D.P."/>
            <person name="Travadon R."/>
            <person name="Rolshausen P.E."/>
            <person name="Baumgartner K."/>
        </authorList>
    </citation>
    <scope>NUCLEOTIDE SEQUENCE [LARGE SCALE GENOMIC DNA]</scope>
    <source>
        <strain evidence="1">UCRPC4</strain>
    </source>
</reference>
<organism evidence="1 2">
    <name type="scientific">Phaeomoniella chlamydospora</name>
    <name type="common">Phaeoacremonium chlamydosporum</name>
    <dbReference type="NCBI Taxonomy" id="158046"/>
    <lineage>
        <taxon>Eukaryota</taxon>
        <taxon>Fungi</taxon>
        <taxon>Dikarya</taxon>
        <taxon>Ascomycota</taxon>
        <taxon>Pezizomycotina</taxon>
        <taxon>Eurotiomycetes</taxon>
        <taxon>Chaetothyriomycetidae</taxon>
        <taxon>Phaeomoniellales</taxon>
        <taxon>Phaeomoniellaceae</taxon>
        <taxon>Phaeomoniella</taxon>
    </lineage>
</organism>
<proteinExistence type="predicted"/>
<protein>
    <submittedName>
        <fullName evidence="1">Uncharacterized protein</fullName>
    </submittedName>
</protein>
<gene>
    <name evidence="1" type="ORF">UCRPC4_g03319</name>
</gene>
<reference evidence="1 2" key="2">
    <citation type="submission" date="2015-05" db="EMBL/GenBank/DDBJ databases">
        <authorList>
            <person name="Morales-Cruz A."/>
            <person name="Amrine K.C."/>
            <person name="Cantu D."/>
        </authorList>
    </citation>
    <scope>NUCLEOTIDE SEQUENCE [LARGE SCALE GENOMIC DNA]</scope>
    <source>
        <strain evidence="1">UCRPC4</strain>
    </source>
</reference>
<dbReference type="EMBL" id="LCWF01000077">
    <property type="protein sequence ID" value="KKY22296.1"/>
    <property type="molecule type" value="Genomic_DNA"/>
</dbReference>
<dbReference type="AlphaFoldDB" id="A0A0G2EJA9"/>